<evidence type="ECO:0008006" key="4">
    <source>
        <dbReference type="Google" id="ProtNLM"/>
    </source>
</evidence>
<feature type="region of interest" description="Disordered" evidence="1">
    <location>
        <begin position="1"/>
        <end position="52"/>
    </location>
</feature>
<feature type="region of interest" description="Disordered" evidence="1">
    <location>
        <begin position="700"/>
        <end position="746"/>
    </location>
</feature>
<dbReference type="EMBL" id="JAACJO010000006">
    <property type="protein sequence ID" value="KAF5357021.1"/>
    <property type="molecule type" value="Genomic_DNA"/>
</dbReference>
<reference evidence="2 3" key="1">
    <citation type="journal article" date="2020" name="ISME J.">
        <title>Uncovering the hidden diversity of litter-decomposition mechanisms in mushroom-forming fungi.</title>
        <authorList>
            <person name="Floudas D."/>
            <person name="Bentzer J."/>
            <person name="Ahren D."/>
            <person name="Johansson T."/>
            <person name="Persson P."/>
            <person name="Tunlid A."/>
        </authorList>
    </citation>
    <scope>NUCLEOTIDE SEQUENCE [LARGE SCALE GENOMIC DNA]</scope>
    <source>
        <strain evidence="2 3">CBS 146.42</strain>
    </source>
</reference>
<dbReference type="OrthoDB" id="3220023at2759"/>
<accession>A0A8H5LGY0</accession>
<evidence type="ECO:0000256" key="1">
    <source>
        <dbReference type="SAM" id="MobiDB-lite"/>
    </source>
</evidence>
<feature type="compositionally biased region" description="Basic and acidic residues" evidence="1">
    <location>
        <begin position="94"/>
        <end position="103"/>
    </location>
</feature>
<dbReference type="AlphaFoldDB" id="A0A8H5LGY0"/>
<sequence>MTTANYIIEPLDPLDPGDPAQPIIANDLESPASETGESEQAGEKSVAIPESRAGMDASDQLMFVSESSAIDISLLTVVANDETNSLKPSPSADVSRDAEPRAKRGRFYEGHREAEERDALGAPPTLLTLPFDLLLEILSRTSYPGDLLAVARTCKSLCRKLTDASTYHLWRKMRRDILLPDPAAYEAEVEDAYNSDGSKKKITGVENFINNEPAYAAFIFDGGPCEICDDFTNRSYRSFALRIRLCGNSDCLEKIKKSELLSWKFMSSQPQSITSVIPVLEVNRIFRPSSLEGERATRASLIEVSRASNPSSEEINLASAKNDVWMQLCVALFKWNQIWQRNLRKIHSANESMGKKFAENEGWNYSVMVNETTYGPFRTTKYKLRENITDEELQHLRPTISRELYLFQRKKEAKIQTRLREANADNIFKLYQKLMSQPVTYPNLPPFAVFLNFPATKILQSSELVEAGYDVRSAVAGKSCIMGMLKKQIEEWAEKAKQEMLNSLDESADWNSMVSGRRMTHPVLRLDAWWKCKICNRVEPKYDIDGCLDFAGVCRHQCQEEDKKKKKKGAVTRTWSAGNFVKDDQASAVMKQCLERLGIDVEEEAEKGSRTKFNETLWRCTSCNPPLFLRAKSVIGHSHRHMSPMQVEILPQFIPSTMKTRPNLFGLARWLSQSSRYPKEEVVKINFGCQHCVNKVKSEEAQAPADPGQDSAFELRNTSPKGSAEADAPQDTLDPGRGRGKRKEFVNKFNFNGLRSHLSSK</sequence>
<proteinExistence type="predicted"/>
<evidence type="ECO:0000313" key="3">
    <source>
        <dbReference type="Proteomes" id="UP000559027"/>
    </source>
</evidence>
<comment type="caution">
    <text evidence="2">The sequence shown here is derived from an EMBL/GenBank/DDBJ whole genome shotgun (WGS) entry which is preliminary data.</text>
</comment>
<dbReference type="InterPro" id="IPR036047">
    <property type="entry name" value="F-box-like_dom_sf"/>
</dbReference>
<gene>
    <name evidence="2" type="ORF">D9756_006670</name>
</gene>
<evidence type="ECO:0000313" key="2">
    <source>
        <dbReference type="EMBL" id="KAF5357021.1"/>
    </source>
</evidence>
<keyword evidence="3" id="KW-1185">Reference proteome</keyword>
<protein>
    <recommendedName>
        <fullName evidence="4">F-box domain-containing protein</fullName>
    </recommendedName>
</protein>
<name>A0A8H5LGY0_9AGAR</name>
<feature type="region of interest" description="Disordered" evidence="1">
    <location>
        <begin position="83"/>
        <end position="103"/>
    </location>
</feature>
<dbReference type="Proteomes" id="UP000559027">
    <property type="component" value="Unassembled WGS sequence"/>
</dbReference>
<dbReference type="SUPFAM" id="SSF81383">
    <property type="entry name" value="F-box domain"/>
    <property type="match status" value="1"/>
</dbReference>
<organism evidence="2 3">
    <name type="scientific">Leucocoprinus leucothites</name>
    <dbReference type="NCBI Taxonomy" id="201217"/>
    <lineage>
        <taxon>Eukaryota</taxon>
        <taxon>Fungi</taxon>
        <taxon>Dikarya</taxon>
        <taxon>Basidiomycota</taxon>
        <taxon>Agaricomycotina</taxon>
        <taxon>Agaricomycetes</taxon>
        <taxon>Agaricomycetidae</taxon>
        <taxon>Agaricales</taxon>
        <taxon>Agaricineae</taxon>
        <taxon>Agaricaceae</taxon>
        <taxon>Leucocoprinus</taxon>
    </lineage>
</organism>